<evidence type="ECO:0000256" key="3">
    <source>
        <dbReference type="ARBA" id="ARBA00012438"/>
    </source>
</evidence>
<dbReference type="InterPro" id="IPR036890">
    <property type="entry name" value="HATPase_C_sf"/>
</dbReference>
<evidence type="ECO:0000256" key="14">
    <source>
        <dbReference type="SAM" id="Coils"/>
    </source>
</evidence>
<evidence type="ECO:0000256" key="5">
    <source>
        <dbReference type="ARBA" id="ARBA00022553"/>
    </source>
</evidence>
<keyword evidence="7 15" id="KW-0812">Transmembrane</keyword>
<keyword evidence="11 15" id="KW-1133">Transmembrane helix</keyword>
<protein>
    <recommendedName>
        <fullName evidence="3">histidine kinase</fullName>
        <ecNumber evidence="3">2.7.13.3</ecNumber>
    </recommendedName>
</protein>
<dbReference type="InterPro" id="IPR036097">
    <property type="entry name" value="HisK_dim/P_sf"/>
</dbReference>
<evidence type="ECO:0000256" key="2">
    <source>
        <dbReference type="ARBA" id="ARBA00004651"/>
    </source>
</evidence>
<dbReference type="PANTHER" id="PTHR45528:SF1">
    <property type="entry name" value="SENSOR HISTIDINE KINASE CPXA"/>
    <property type="match status" value="1"/>
</dbReference>
<dbReference type="CDD" id="cd06225">
    <property type="entry name" value="HAMP"/>
    <property type="match status" value="1"/>
</dbReference>
<dbReference type="InterPro" id="IPR005467">
    <property type="entry name" value="His_kinase_dom"/>
</dbReference>
<feature type="domain" description="Histidine kinase" evidence="16">
    <location>
        <begin position="285"/>
        <end position="497"/>
    </location>
</feature>
<comment type="subcellular location">
    <subcellularLocation>
        <location evidence="2">Cell membrane</location>
        <topology evidence="2">Multi-pass membrane protein</topology>
    </subcellularLocation>
</comment>
<dbReference type="PRINTS" id="PR00344">
    <property type="entry name" value="BCTRLSENSOR"/>
</dbReference>
<feature type="domain" description="HAMP" evidence="17">
    <location>
        <begin position="218"/>
        <end position="270"/>
    </location>
</feature>
<evidence type="ECO:0000259" key="16">
    <source>
        <dbReference type="PROSITE" id="PS50109"/>
    </source>
</evidence>
<comment type="catalytic activity">
    <reaction evidence="1">
        <text>ATP + protein L-histidine = ADP + protein N-phospho-L-histidine.</text>
        <dbReference type="EC" id="2.7.13.3"/>
    </reaction>
</comment>
<evidence type="ECO:0000313" key="18">
    <source>
        <dbReference type="EMBL" id="MFC4718380.1"/>
    </source>
</evidence>
<dbReference type="Pfam" id="PF02518">
    <property type="entry name" value="HATPase_c"/>
    <property type="match status" value="1"/>
</dbReference>
<feature type="transmembrane region" description="Helical" evidence="15">
    <location>
        <begin position="12"/>
        <end position="33"/>
    </location>
</feature>
<evidence type="ECO:0000256" key="6">
    <source>
        <dbReference type="ARBA" id="ARBA00022679"/>
    </source>
</evidence>
<dbReference type="PROSITE" id="PS50885">
    <property type="entry name" value="HAMP"/>
    <property type="match status" value="1"/>
</dbReference>
<accession>A0ABV9MSV9</accession>
<evidence type="ECO:0000256" key="9">
    <source>
        <dbReference type="ARBA" id="ARBA00022777"/>
    </source>
</evidence>
<dbReference type="InterPro" id="IPR004358">
    <property type="entry name" value="Sig_transdc_His_kin-like_C"/>
</dbReference>
<dbReference type="Gene3D" id="6.10.340.10">
    <property type="match status" value="1"/>
</dbReference>
<evidence type="ECO:0000259" key="17">
    <source>
        <dbReference type="PROSITE" id="PS50885"/>
    </source>
</evidence>
<name>A0ABV9MSV9_9ENTE</name>
<dbReference type="InterPro" id="IPR003660">
    <property type="entry name" value="HAMP_dom"/>
</dbReference>
<dbReference type="EC" id="2.7.13.3" evidence="3"/>
<dbReference type="GO" id="GO:0005524">
    <property type="term" value="F:ATP binding"/>
    <property type="evidence" value="ECO:0007669"/>
    <property type="project" value="UniProtKB-KW"/>
</dbReference>
<dbReference type="InterPro" id="IPR003594">
    <property type="entry name" value="HATPase_dom"/>
</dbReference>
<keyword evidence="13 15" id="KW-0472">Membrane</keyword>
<dbReference type="Pfam" id="PF00672">
    <property type="entry name" value="HAMP"/>
    <property type="match status" value="1"/>
</dbReference>
<evidence type="ECO:0000313" key="19">
    <source>
        <dbReference type="Proteomes" id="UP001595969"/>
    </source>
</evidence>
<dbReference type="SUPFAM" id="SSF55874">
    <property type="entry name" value="ATPase domain of HSP90 chaperone/DNA topoisomerase II/histidine kinase"/>
    <property type="match status" value="1"/>
</dbReference>
<evidence type="ECO:0000256" key="4">
    <source>
        <dbReference type="ARBA" id="ARBA00022475"/>
    </source>
</evidence>
<dbReference type="InterPro" id="IPR003661">
    <property type="entry name" value="HisK_dim/P_dom"/>
</dbReference>
<dbReference type="Pfam" id="PF00512">
    <property type="entry name" value="HisKA"/>
    <property type="match status" value="1"/>
</dbReference>
<dbReference type="PROSITE" id="PS50109">
    <property type="entry name" value="HIS_KIN"/>
    <property type="match status" value="1"/>
</dbReference>
<dbReference type="SUPFAM" id="SSF158472">
    <property type="entry name" value="HAMP domain-like"/>
    <property type="match status" value="1"/>
</dbReference>
<keyword evidence="12" id="KW-0902">Two-component regulatory system</keyword>
<dbReference type="RefSeq" id="WP_204653759.1">
    <property type="nucleotide sequence ID" value="NZ_JAFBFD010000013.1"/>
</dbReference>
<evidence type="ECO:0000256" key="15">
    <source>
        <dbReference type="SAM" id="Phobius"/>
    </source>
</evidence>
<keyword evidence="10 18" id="KW-0067">ATP-binding</keyword>
<evidence type="ECO:0000256" key="13">
    <source>
        <dbReference type="ARBA" id="ARBA00023136"/>
    </source>
</evidence>
<comment type="caution">
    <text evidence="18">The sequence shown here is derived from an EMBL/GenBank/DDBJ whole genome shotgun (WGS) entry which is preliminary data.</text>
</comment>
<dbReference type="PANTHER" id="PTHR45528">
    <property type="entry name" value="SENSOR HISTIDINE KINASE CPXA"/>
    <property type="match status" value="1"/>
</dbReference>
<evidence type="ECO:0000256" key="12">
    <source>
        <dbReference type="ARBA" id="ARBA00023012"/>
    </source>
</evidence>
<dbReference type="CDD" id="cd00082">
    <property type="entry name" value="HisKA"/>
    <property type="match status" value="1"/>
</dbReference>
<keyword evidence="6" id="KW-0808">Transferase</keyword>
<sequence length="507" mass="56487">MKNNKIATKLALYFTSALILFAITIGSIFFFLFKNYTIDVHRNELVHYAQSLAQTLADEENASSHQMMMSNSNGYLRFIEEIAGDDVWLVDKELNLLSTGNNHGMMTQNGHMSRSNSRSSMMGQESLTDLPENAKELITQVFQGNTTFSEGFSDTLNQPTLTVGAPITNTNGEIWGVILIHSGISGTKKAVEQGLNLLTLSLTIALVIALLFAIFLAYSFTKPLGKMKKTALRLTDGDYQAQTKLKQKDEIGELSQAIDTLASRLEEASQESAKTEQMRRDFVANISHELRTPVTVIRGSLEALNDAVVTDPNKVAEYHQQMLSEARFLERLVDDLLELSRLQNLDFQIEKAPVHLNDVLSDALRSARQLAHQKEIEILLPNTPSPLFISGDYGRLRQMFLIILDNAVKFSPPKSQIQVALLDDQLTICDQGPGIPEAALPVIFDRFHKTYDEHNKVGTGLGLAIAKEIAERHQMTLSATNKQPNGACFTFDFRQSEKIDATKLGYF</sequence>
<organism evidence="18 19">
    <name type="scientific">Enterococcus lemanii</name>
    <dbReference type="NCBI Taxonomy" id="1159752"/>
    <lineage>
        <taxon>Bacteria</taxon>
        <taxon>Bacillati</taxon>
        <taxon>Bacillota</taxon>
        <taxon>Bacilli</taxon>
        <taxon>Lactobacillales</taxon>
        <taxon>Enterococcaceae</taxon>
        <taxon>Enterococcus</taxon>
    </lineage>
</organism>
<dbReference type="Gene3D" id="1.10.287.130">
    <property type="match status" value="1"/>
</dbReference>
<proteinExistence type="predicted"/>
<keyword evidence="14" id="KW-0175">Coiled coil</keyword>
<dbReference type="SMART" id="SM00388">
    <property type="entry name" value="HisKA"/>
    <property type="match status" value="1"/>
</dbReference>
<dbReference type="SUPFAM" id="SSF47384">
    <property type="entry name" value="Homodimeric domain of signal transducing histidine kinase"/>
    <property type="match status" value="1"/>
</dbReference>
<keyword evidence="4" id="KW-1003">Cell membrane</keyword>
<dbReference type="Gene3D" id="3.30.565.10">
    <property type="entry name" value="Histidine kinase-like ATPase, C-terminal domain"/>
    <property type="match status" value="1"/>
</dbReference>
<dbReference type="InterPro" id="IPR050398">
    <property type="entry name" value="HssS/ArlS-like"/>
</dbReference>
<feature type="coiled-coil region" evidence="14">
    <location>
        <begin position="251"/>
        <end position="278"/>
    </location>
</feature>
<reference evidence="19" key="1">
    <citation type="journal article" date="2019" name="Int. J. Syst. Evol. Microbiol.">
        <title>The Global Catalogue of Microorganisms (GCM) 10K type strain sequencing project: providing services to taxonomists for standard genome sequencing and annotation.</title>
        <authorList>
            <consortium name="The Broad Institute Genomics Platform"/>
            <consortium name="The Broad Institute Genome Sequencing Center for Infectious Disease"/>
            <person name="Wu L."/>
            <person name="Ma J."/>
        </authorList>
    </citation>
    <scope>NUCLEOTIDE SEQUENCE [LARGE SCALE GENOMIC DNA]</scope>
    <source>
        <strain evidence="19">CGMCC 1.19032</strain>
    </source>
</reference>
<keyword evidence="5" id="KW-0597">Phosphoprotein</keyword>
<keyword evidence="9" id="KW-0418">Kinase</keyword>
<gene>
    <name evidence="18" type="ORF">ACFO5I_01285</name>
</gene>
<evidence type="ECO:0000256" key="1">
    <source>
        <dbReference type="ARBA" id="ARBA00000085"/>
    </source>
</evidence>
<keyword evidence="19" id="KW-1185">Reference proteome</keyword>
<dbReference type="CDD" id="cd00075">
    <property type="entry name" value="HATPase"/>
    <property type="match status" value="1"/>
</dbReference>
<keyword evidence="8" id="KW-0547">Nucleotide-binding</keyword>
<evidence type="ECO:0000256" key="10">
    <source>
        <dbReference type="ARBA" id="ARBA00022840"/>
    </source>
</evidence>
<evidence type="ECO:0000256" key="11">
    <source>
        <dbReference type="ARBA" id="ARBA00022989"/>
    </source>
</evidence>
<dbReference type="SMART" id="SM00387">
    <property type="entry name" value="HATPase_c"/>
    <property type="match status" value="1"/>
</dbReference>
<feature type="transmembrane region" description="Helical" evidence="15">
    <location>
        <begin position="197"/>
        <end position="220"/>
    </location>
</feature>
<evidence type="ECO:0000256" key="7">
    <source>
        <dbReference type="ARBA" id="ARBA00022692"/>
    </source>
</evidence>
<dbReference type="Proteomes" id="UP001595969">
    <property type="component" value="Unassembled WGS sequence"/>
</dbReference>
<evidence type="ECO:0000256" key="8">
    <source>
        <dbReference type="ARBA" id="ARBA00022741"/>
    </source>
</evidence>
<dbReference type="SMART" id="SM00304">
    <property type="entry name" value="HAMP"/>
    <property type="match status" value="1"/>
</dbReference>
<dbReference type="EMBL" id="JBHSGS010000007">
    <property type="protein sequence ID" value="MFC4718380.1"/>
    <property type="molecule type" value="Genomic_DNA"/>
</dbReference>